<dbReference type="CDD" id="cd07503">
    <property type="entry name" value="HAD_HisB-N"/>
    <property type="match status" value="1"/>
</dbReference>
<dbReference type="InterPro" id="IPR038494">
    <property type="entry name" value="IGPD_sf"/>
</dbReference>
<evidence type="ECO:0000256" key="1">
    <source>
        <dbReference type="ARBA" id="ARBA00001946"/>
    </source>
</evidence>
<keyword evidence="14" id="KW-1185">Reference proteome</keyword>
<dbReference type="RefSeq" id="WP_123615788.1">
    <property type="nucleotide sequence ID" value="NZ_CAXHQF010000125.1"/>
</dbReference>
<dbReference type="HAMAP" id="MF_00076">
    <property type="entry name" value="HisB"/>
    <property type="match status" value="1"/>
</dbReference>
<feature type="region of interest" description="Imidazoleglycerol-phosphate dehydratase" evidence="12">
    <location>
        <begin position="177"/>
        <end position="367"/>
    </location>
</feature>
<dbReference type="GO" id="GO:0005737">
    <property type="term" value="C:cytoplasm"/>
    <property type="evidence" value="ECO:0007669"/>
    <property type="project" value="UniProtKB-SubCell"/>
</dbReference>
<dbReference type="InterPro" id="IPR005954">
    <property type="entry name" value="HisB_N"/>
</dbReference>
<dbReference type="PROSITE" id="PS00954">
    <property type="entry name" value="IGP_DEHYDRATASE_1"/>
    <property type="match status" value="1"/>
</dbReference>
<dbReference type="KEGG" id="ddb:E7747_11445"/>
<dbReference type="PANTHER" id="PTHR23133">
    <property type="entry name" value="IMIDAZOLEGLYCEROL-PHOSPHATE DEHYDRATASE HIS7"/>
    <property type="match status" value="1"/>
</dbReference>
<proteinExistence type="inferred from homology"/>
<dbReference type="NCBIfam" id="NF002111">
    <property type="entry name" value="PRK00951.2-1"/>
    <property type="match status" value="1"/>
</dbReference>
<evidence type="ECO:0000313" key="13">
    <source>
        <dbReference type="EMBL" id="QCD42846.1"/>
    </source>
</evidence>
<keyword evidence="9 12" id="KW-0456">Lyase</keyword>
<dbReference type="Gene3D" id="3.40.50.1000">
    <property type="entry name" value="HAD superfamily/HAD-like"/>
    <property type="match status" value="1"/>
</dbReference>
<comment type="subcellular location">
    <subcellularLocation>
        <location evidence="12">Cytoplasm</location>
    </subcellularLocation>
</comment>
<feature type="binding site" evidence="12">
    <location>
        <position position="11"/>
    </location>
    <ligand>
        <name>Mg(2+)</name>
        <dbReference type="ChEBI" id="CHEBI:18420"/>
    </ligand>
</feature>
<evidence type="ECO:0000256" key="12">
    <source>
        <dbReference type="HAMAP-Rule" id="MF_01022"/>
    </source>
</evidence>
<dbReference type="Pfam" id="PF13242">
    <property type="entry name" value="Hydrolase_like"/>
    <property type="match status" value="1"/>
</dbReference>
<dbReference type="GO" id="GO:0004424">
    <property type="term" value="F:imidazoleglycerol-phosphate dehydratase activity"/>
    <property type="evidence" value="ECO:0007669"/>
    <property type="project" value="UniProtKB-UniRule"/>
</dbReference>
<keyword evidence="5 12" id="KW-0479">Metal-binding</keyword>
<dbReference type="PANTHER" id="PTHR23133:SF2">
    <property type="entry name" value="IMIDAZOLEGLYCEROL-PHOSPHATE DEHYDRATASE"/>
    <property type="match status" value="1"/>
</dbReference>
<dbReference type="InterPro" id="IPR036412">
    <property type="entry name" value="HAD-like_sf"/>
</dbReference>
<name>A0A4P7W473_9BACT</name>
<feature type="active site" description="Proton donor" evidence="12">
    <location>
        <position position="11"/>
    </location>
</feature>
<dbReference type="FunFam" id="3.30.230.40:FF:000003">
    <property type="entry name" value="Imidazoleglycerol-phosphate dehydratase HisB"/>
    <property type="match status" value="1"/>
</dbReference>
<dbReference type="AlphaFoldDB" id="A0A4P7W473"/>
<comment type="catalytic activity">
    <reaction evidence="12">
        <text>D-erythro-1-(imidazol-4-yl)glycerol 3-phosphate = 3-(imidazol-4-yl)-2-oxopropyl phosphate + H2O</text>
        <dbReference type="Rhea" id="RHEA:11040"/>
        <dbReference type="ChEBI" id="CHEBI:15377"/>
        <dbReference type="ChEBI" id="CHEBI:57766"/>
        <dbReference type="ChEBI" id="CHEBI:58278"/>
        <dbReference type="EC" id="4.2.1.19"/>
    </reaction>
</comment>
<accession>A0A4P7W473</accession>
<gene>
    <name evidence="12 13" type="primary">hisB</name>
    <name evidence="13" type="ORF">E7747_11445</name>
</gene>
<dbReference type="Pfam" id="PF00475">
    <property type="entry name" value="IGPD"/>
    <property type="match status" value="1"/>
</dbReference>
<dbReference type="Gene3D" id="3.30.230.40">
    <property type="entry name" value="Imidazole glycerol phosphate dehydratase, domain 1"/>
    <property type="match status" value="2"/>
</dbReference>
<evidence type="ECO:0000313" key="14">
    <source>
        <dbReference type="Proteomes" id="UP000297149"/>
    </source>
</evidence>
<dbReference type="GO" id="GO:0046872">
    <property type="term" value="F:metal ion binding"/>
    <property type="evidence" value="ECO:0007669"/>
    <property type="project" value="UniProtKB-KW"/>
</dbReference>
<feature type="active site" description="Nucleophile" evidence="12">
    <location>
        <position position="9"/>
    </location>
</feature>
<dbReference type="NCBIfam" id="NF003937">
    <property type="entry name" value="PRK05446.1"/>
    <property type="match status" value="1"/>
</dbReference>
<keyword evidence="3 12" id="KW-0963">Cytoplasm</keyword>
<keyword evidence="7 12" id="KW-0460">Magnesium</keyword>
<evidence type="ECO:0000256" key="10">
    <source>
        <dbReference type="ARBA" id="ARBA00023268"/>
    </source>
</evidence>
<dbReference type="NCBIfam" id="TIGR01261">
    <property type="entry name" value="hisB_Nterm"/>
    <property type="match status" value="1"/>
</dbReference>
<comment type="cofactor">
    <cofactor evidence="1 12">
        <name>Mg(2+)</name>
        <dbReference type="ChEBI" id="CHEBI:18420"/>
    </cofactor>
</comment>
<dbReference type="EC" id="4.2.1.19" evidence="12"/>
<dbReference type="Proteomes" id="UP000297149">
    <property type="component" value="Chromosome"/>
</dbReference>
<reference evidence="14" key="1">
    <citation type="submission" date="2019-02" db="EMBL/GenBank/DDBJ databases">
        <title>Isolation and identification of novel species under the genus Muribaculum.</title>
        <authorList>
            <person name="Miyake S."/>
            <person name="Ding Y."/>
            <person name="Low A."/>
            <person name="Soh M."/>
            <person name="Seedorf H."/>
        </authorList>
    </citation>
    <scope>NUCLEOTIDE SEQUENCE [LARGE SCALE GENOMIC DNA]</scope>
    <source>
        <strain evidence="14">H5</strain>
    </source>
</reference>
<dbReference type="CDD" id="cd07914">
    <property type="entry name" value="IGPD"/>
    <property type="match status" value="1"/>
</dbReference>
<dbReference type="GO" id="GO:0000105">
    <property type="term" value="P:L-histidine biosynthetic process"/>
    <property type="evidence" value="ECO:0007669"/>
    <property type="project" value="UniProtKB-UniRule"/>
</dbReference>
<dbReference type="EMBL" id="CP039396">
    <property type="protein sequence ID" value="QCD42846.1"/>
    <property type="molecule type" value="Genomic_DNA"/>
</dbReference>
<comment type="similarity">
    <text evidence="12">In the C-terminal section; belongs to the imidazoleglycerol-phosphate dehydratase family.</text>
</comment>
<protein>
    <recommendedName>
        <fullName evidence="12">Histidine biosynthesis bifunctional protein HisB</fullName>
    </recommendedName>
    <domain>
        <recommendedName>
            <fullName evidence="12">Histidinol-phosphatase</fullName>
            <ecNumber evidence="12">3.1.3.15</ecNumber>
        </recommendedName>
    </domain>
    <domain>
        <recommendedName>
            <fullName evidence="12">Imidazoleglycerol-phosphate dehydratase</fullName>
            <shortName evidence="12">IGPD</shortName>
            <ecNumber evidence="12">4.2.1.19</ecNumber>
        </recommendedName>
    </domain>
</protein>
<keyword evidence="10 12" id="KW-0511">Multifunctional enzyme</keyword>
<dbReference type="PROSITE" id="PS00955">
    <property type="entry name" value="IGP_DEHYDRATASE_2"/>
    <property type="match status" value="1"/>
</dbReference>
<dbReference type="InterPro" id="IPR006549">
    <property type="entry name" value="HAD-SF_hydro_IIIA"/>
</dbReference>
<keyword evidence="4 12" id="KW-0028">Amino-acid biosynthesis</keyword>
<dbReference type="SUPFAM" id="SSF54211">
    <property type="entry name" value="Ribosomal protein S5 domain 2-like"/>
    <property type="match status" value="2"/>
</dbReference>
<dbReference type="EC" id="3.1.3.15" evidence="12"/>
<keyword evidence="6 12" id="KW-0378">Hydrolase</keyword>
<feature type="binding site" evidence="12">
    <location>
        <position position="128"/>
    </location>
    <ligand>
        <name>Mg(2+)</name>
        <dbReference type="ChEBI" id="CHEBI:18420"/>
    </ligand>
</feature>
<dbReference type="InterPro" id="IPR020565">
    <property type="entry name" value="ImidazoleglycerP_deHydtase_CS"/>
</dbReference>
<dbReference type="GO" id="GO:0004401">
    <property type="term" value="F:histidinol-phosphatase activity"/>
    <property type="evidence" value="ECO:0007669"/>
    <property type="project" value="UniProtKB-UniRule"/>
</dbReference>
<comment type="caution">
    <text evidence="12">Lacks conserved residue(s) required for the propagation of feature annotation.</text>
</comment>
<comment type="pathway">
    <text evidence="12">Amino-acid biosynthesis; L-histidine biosynthesis; L-histidine from 5-phospho-alpha-D-ribose 1-diphosphate: step 8/9.</text>
</comment>
<evidence type="ECO:0000256" key="4">
    <source>
        <dbReference type="ARBA" id="ARBA00022605"/>
    </source>
</evidence>
<evidence type="ECO:0000256" key="3">
    <source>
        <dbReference type="ARBA" id="ARBA00022490"/>
    </source>
</evidence>
<dbReference type="InterPro" id="IPR006543">
    <property type="entry name" value="Histidinol-phos"/>
</dbReference>
<evidence type="ECO:0000256" key="5">
    <source>
        <dbReference type="ARBA" id="ARBA00022723"/>
    </source>
</evidence>
<sequence length="367" mass="40766">MLKKAIFIDRDGTIIKEPADEQIDSLEKLEFIPGVISGLRSLMGHGFELVMVSNQDGLGTDSFPEDTFWPAHNRMLSTLAGEGITFDDILIDRSFPEDNAPTRKPRTGMLTRYTDGSYDLANSFVIGDRLTDIELARNLGARGILIAPAESSECPDGCGLVSDDWQLIARHILSSDRVATVERNTSETRISVTLDLDGHLPSAIDSGLKFFDHMLWQLPHHAGISLDLVCKGDLEVDEHHSMEDVAIALGQAIDTALGSKRGIDRYGFVLPMDECKAMVLIDFGGRADFVWDVEFTREYVGDTPTEMYKHFFKSLCVAMRCNLHISARGENNHHLIEGVFKAFARALRMAVRRDVFSYSLPSSKGVL</sequence>
<evidence type="ECO:0000256" key="8">
    <source>
        <dbReference type="ARBA" id="ARBA00023102"/>
    </source>
</evidence>
<organism evidence="13 14">
    <name type="scientific">Duncaniella dubosii</name>
    <dbReference type="NCBI Taxonomy" id="2518971"/>
    <lineage>
        <taxon>Bacteria</taxon>
        <taxon>Pseudomonadati</taxon>
        <taxon>Bacteroidota</taxon>
        <taxon>Bacteroidia</taxon>
        <taxon>Bacteroidales</taxon>
        <taxon>Muribaculaceae</taxon>
        <taxon>Duncaniella</taxon>
    </lineage>
</organism>
<comment type="pathway">
    <text evidence="2 12">Amino-acid biosynthesis; L-histidine biosynthesis; L-histidine from 5-phospho-alpha-D-ribose 1-diphosphate: step 6/9.</text>
</comment>
<comment type="catalytic activity">
    <reaction evidence="11 12">
        <text>L-histidinol phosphate + H2O = L-histidinol + phosphate</text>
        <dbReference type="Rhea" id="RHEA:14465"/>
        <dbReference type="ChEBI" id="CHEBI:15377"/>
        <dbReference type="ChEBI" id="CHEBI:43474"/>
        <dbReference type="ChEBI" id="CHEBI:57699"/>
        <dbReference type="ChEBI" id="CHEBI:57980"/>
        <dbReference type="EC" id="3.1.3.15"/>
    </reaction>
</comment>
<evidence type="ECO:0000256" key="9">
    <source>
        <dbReference type="ARBA" id="ARBA00023239"/>
    </source>
</evidence>
<feature type="region of interest" description="Histidinol-phosphatase" evidence="12">
    <location>
        <begin position="1"/>
        <end position="176"/>
    </location>
</feature>
<dbReference type="SUPFAM" id="SSF56784">
    <property type="entry name" value="HAD-like"/>
    <property type="match status" value="1"/>
</dbReference>
<dbReference type="NCBIfam" id="TIGR01662">
    <property type="entry name" value="HAD-SF-IIIA"/>
    <property type="match status" value="1"/>
</dbReference>
<evidence type="ECO:0000256" key="2">
    <source>
        <dbReference type="ARBA" id="ARBA00005047"/>
    </source>
</evidence>
<dbReference type="InterPro" id="IPR020568">
    <property type="entry name" value="Ribosomal_Su5_D2-typ_SF"/>
</dbReference>
<dbReference type="UniPathway" id="UPA00031">
    <property type="reaction ID" value="UER00011"/>
</dbReference>
<feature type="binding site" evidence="12">
    <location>
        <position position="9"/>
    </location>
    <ligand>
        <name>Mg(2+)</name>
        <dbReference type="ChEBI" id="CHEBI:18420"/>
    </ligand>
</feature>
<evidence type="ECO:0000256" key="6">
    <source>
        <dbReference type="ARBA" id="ARBA00022801"/>
    </source>
</evidence>
<dbReference type="InterPro" id="IPR023214">
    <property type="entry name" value="HAD_sf"/>
</dbReference>
<dbReference type="HAMAP" id="MF_01022">
    <property type="entry name" value="Bifunc_HisB"/>
    <property type="match status" value="1"/>
</dbReference>
<comment type="similarity">
    <text evidence="12">In the N-terminal section; belongs to the histidinol-phosphatase family.</text>
</comment>
<dbReference type="InterPro" id="IPR000807">
    <property type="entry name" value="ImidazoleglycerolP_deHydtase"/>
</dbReference>
<dbReference type="FunFam" id="3.30.230.40:FF:000001">
    <property type="entry name" value="Imidazoleglycerol-phosphate dehydratase HisB"/>
    <property type="match status" value="1"/>
</dbReference>
<keyword evidence="8 12" id="KW-0368">Histidine biosynthesis</keyword>
<dbReference type="NCBIfam" id="TIGR01656">
    <property type="entry name" value="Histidinol-ppas"/>
    <property type="match status" value="1"/>
</dbReference>
<dbReference type="InterPro" id="IPR020566">
    <property type="entry name" value="His_synth_bifunc_HisB"/>
</dbReference>
<evidence type="ECO:0000256" key="11">
    <source>
        <dbReference type="ARBA" id="ARBA00049158"/>
    </source>
</evidence>
<evidence type="ECO:0000256" key="7">
    <source>
        <dbReference type="ARBA" id="ARBA00022842"/>
    </source>
</evidence>